<accession>A0A835S274</accession>
<protein>
    <recommendedName>
        <fullName evidence="4">Hydroxyproline-rich glycoprotein family protein</fullName>
    </recommendedName>
</protein>
<comment type="caution">
    <text evidence="2">The sequence shown here is derived from an EMBL/GenBank/DDBJ whole genome shotgun (WGS) entry which is preliminary data.</text>
</comment>
<dbReference type="InterPro" id="IPR040420">
    <property type="entry name" value="At1g76660-like"/>
</dbReference>
<sequence>MNSSVDTVNAAAAAIVTAESRVQPDTVPRRRWNSYLSRYWCFGYHQNNKRINHAVLIPESTPPQVIAPPTEISSHPPALVLPFIVPPSSPVSSLQSGLPSATHSPASGISLSALSADIYSADGRPSIFAIGPYANETQLVSPPVFSTFTTEPSTAPFTPPPESVQFTTPSSPEVPFAKLLTSNKSNSKKDALYEFHSYNPGSPIGHLISTSSVCSGTSTPFPDCELNSMPISRSKWSEMETRQATQLRGSLRNGQKSAVNHLSNNIANGSHGSEPVLDHRVSFELTAEEVKRCLGRKAIISCEAASGFSASAAKLSTPWKQVEVNCSDESVRFNETCSSSTEKPRTSITLPAAKEFKFSNSGSNPTDLSTGSDWWANQKVSGMSNGQSNWAFFSMVRHGNELIKDACSSTEHVSRKKNCSLETIA</sequence>
<organism evidence="2 3">
    <name type="scientific">Vanilla planifolia</name>
    <name type="common">Vanilla</name>
    <dbReference type="NCBI Taxonomy" id="51239"/>
    <lineage>
        <taxon>Eukaryota</taxon>
        <taxon>Viridiplantae</taxon>
        <taxon>Streptophyta</taxon>
        <taxon>Embryophyta</taxon>
        <taxon>Tracheophyta</taxon>
        <taxon>Spermatophyta</taxon>
        <taxon>Magnoliopsida</taxon>
        <taxon>Liliopsida</taxon>
        <taxon>Asparagales</taxon>
        <taxon>Orchidaceae</taxon>
        <taxon>Vanilloideae</taxon>
        <taxon>Vanilleae</taxon>
        <taxon>Vanilla</taxon>
    </lineage>
</organism>
<proteinExistence type="predicted"/>
<gene>
    <name evidence="2" type="ORF">HPP92_002997</name>
</gene>
<evidence type="ECO:0000313" key="3">
    <source>
        <dbReference type="Proteomes" id="UP000639772"/>
    </source>
</evidence>
<dbReference type="AlphaFoldDB" id="A0A835S274"/>
<name>A0A835S274_VANPL</name>
<dbReference type="OrthoDB" id="1927968at2759"/>
<feature type="region of interest" description="Disordered" evidence="1">
    <location>
        <begin position="150"/>
        <end position="170"/>
    </location>
</feature>
<evidence type="ECO:0008006" key="4">
    <source>
        <dbReference type="Google" id="ProtNLM"/>
    </source>
</evidence>
<dbReference type="PANTHER" id="PTHR31798:SF10">
    <property type="entry name" value="OS02G0822000 PROTEIN"/>
    <property type="match status" value="1"/>
</dbReference>
<dbReference type="PANTHER" id="PTHR31798">
    <property type="entry name" value="HYDROXYPROLINE-RICH GLYCOPROTEIN-LIKE"/>
    <property type="match status" value="1"/>
</dbReference>
<reference evidence="2 3" key="1">
    <citation type="journal article" date="2020" name="Nat. Food">
        <title>A phased Vanilla planifolia genome enables genetic improvement of flavour and production.</title>
        <authorList>
            <person name="Hasing T."/>
            <person name="Tang H."/>
            <person name="Brym M."/>
            <person name="Khazi F."/>
            <person name="Huang T."/>
            <person name="Chambers A.H."/>
        </authorList>
    </citation>
    <scope>NUCLEOTIDE SEQUENCE [LARGE SCALE GENOMIC DNA]</scope>
    <source>
        <tissue evidence="2">Leaf</tissue>
    </source>
</reference>
<evidence type="ECO:0000313" key="2">
    <source>
        <dbReference type="EMBL" id="KAG0502925.1"/>
    </source>
</evidence>
<dbReference type="Proteomes" id="UP000639772">
    <property type="component" value="Chromosome 1"/>
</dbReference>
<evidence type="ECO:0000256" key="1">
    <source>
        <dbReference type="SAM" id="MobiDB-lite"/>
    </source>
</evidence>
<dbReference type="EMBL" id="JADCNM010000001">
    <property type="protein sequence ID" value="KAG0502925.1"/>
    <property type="molecule type" value="Genomic_DNA"/>
</dbReference>